<organism evidence="10 11">
    <name type="scientific">Candidatus Collierbacteria bacterium RIFCSPHIGHO2_01_FULL_50_25</name>
    <dbReference type="NCBI Taxonomy" id="1817722"/>
    <lineage>
        <taxon>Bacteria</taxon>
        <taxon>Candidatus Collieribacteriota</taxon>
    </lineage>
</organism>
<proteinExistence type="predicted"/>
<evidence type="ECO:0000256" key="1">
    <source>
        <dbReference type="ARBA" id="ARBA00004651"/>
    </source>
</evidence>
<sequence>MKKSFLAEIITVGLILVLALVLRLYKIDNAIADWHSWRQADTASVTRVFDKEGINLLVPRFQDISSIPSGKPNPNGYRMVEFPLYNLLHLTTYRLAPSLGIDQAGRLTSVLISLVSIIFLYLSVRKLSGRALGLASALLYAVMPFSIYYSRVVLPEPLMITLFLISFYLFLQKGVLSFLLSAVFLAGALLVKPYAIFFTLPFLYWWWTHKNEKRFTLPWLFAYAAIAFVPLLAWRSWIKQFPEGIPASAWLYNNLGIRLRPAWFRWLFGVRIGNLILGYWGLIPFGLGVLSLKKLDGWIYRLFLLGIVAYFVVFAGGNVQHDYYQAITIPYLAVVTAFGLLTMIKPHPSFSRASGILLAVFSLGMMLFLSWYEIRGYYQINNPAIVEAGKRVDQLLPKDAKVIASYNGDTAFLYQTNRFGWPAINTDLSVMLKGESNVYYVSVNYDKEANAVMADPGNLVLVKDPRLLIVKVAK</sequence>
<keyword evidence="2" id="KW-1003">Cell membrane</keyword>
<feature type="transmembrane region" description="Helical" evidence="8">
    <location>
        <begin position="178"/>
        <end position="207"/>
    </location>
</feature>
<dbReference type="Pfam" id="PF13231">
    <property type="entry name" value="PMT_2"/>
    <property type="match status" value="1"/>
</dbReference>
<evidence type="ECO:0000313" key="10">
    <source>
        <dbReference type="EMBL" id="OGD71759.1"/>
    </source>
</evidence>
<dbReference type="InterPro" id="IPR050297">
    <property type="entry name" value="LipidA_mod_glycosyltrf_83"/>
</dbReference>
<keyword evidence="5 8" id="KW-0812">Transmembrane</keyword>
<dbReference type="GO" id="GO:0005886">
    <property type="term" value="C:plasma membrane"/>
    <property type="evidence" value="ECO:0007669"/>
    <property type="project" value="UniProtKB-SubCell"/>
</dbReference>
<feature type="transmembrane region" description="Helical" evidence="8">
    <location>
        <begin position="219"/>
        <end position="238"/>
    </location>
</feature>
<keyword evidence="6 8" id="KW-1133">Transmembrane helix</keyword>
<evidence type="ECO:0000256" key="3">
    <source>
        <dbReference type="ARBA" id="ARBA00022676"/>
    </source>
</evidence>
<dbReference type="EMBL" id="MFAG01000023">
    <property type="protein sequence ID" value="OGD71759.1"/>
    <property type="molecule type" value="Genomic_DNA"/>
</dbReference>
<gene>
    <name evidence="10" type="ORF">A2703_03150</name>
</gene>
<evidence type="ECO:0000256" key="8">
    <source>
        <dbReference type="SAM" id="Phobius"/>
    </source>
</evidence>
<feature type="transmembrane region" description="Helical" evidence="8">
    <location>
        <begin position="104"/>
        <end position="124"/>
    </location>
</feature>
<evidence type="ECO:0000256" key="2">
    <source>
        <dbReference type="ARBA" id="ARBA00022475"/>
    </source>
</evidence>
<comment type="subcellular location">
    <subcellularLocation>
        <location evidence="1">Cell membrane</location>
        <topology evidence="1">Multi-pass membrane protein</topology>
    </subcellularLocation>
</comment>
<dbReference type="AlphaFoldDB" id="A0A1F5EWK0"/>
<accession>A0A1F5EWK0</accession>
<dbReference type="GO" id="GO:0009103">
    <property type="term" value="P:lipopolysaccharide biosynthetic process"/>
    <property type="evidence" value="ECO:0007669"/>
    <property type="project" value="UniProtKB-ARBA"/>
</dbReference>
<evidence type="ECO:0000313" key="11">
    <source>
        <dbReference type="Proteomes" id="UP000177979"/>
    </source>
</evidence>
<dbReference type="PANTHER" id="PTHR33908:SF11">
    <property type="entry name" value="MEMBRANE PROTEIN"/>
    <property type="match status" value="1"/>
</dbReference>
<feature type="transmembrane region" description="Helical" evidence="8">
    <location>
        <begin position="131"/>
        <end position="148"/>
    </location>
</feature>
<evidence type="ECO:0000259" key="9">
    <source>
        <dbReference type="Pfam" id="PF13231"/>
    </source>
</evidence>
<dbReference type="GO" id="GO:0016763">
    <property type="term" value="F:pentosyltransferase activity"/>
    <property type="evidence" value="ECO:0007669"/>
    <property type="project" value="TreeGrafter"/>
</dbReference>
<keyword evidence="3" id="KW-0328">Glycosyltransferase</keyword>
<feature type="transmembrane region" description="Helical" evidence="8">
    <location>
        <begin position="268"/>
        <end position="292"/>
    </location>
</feature>
<evidence type="ECO:0000256" key="7">
    <source>
        <dbReference type="ARBA" id="ARBA00023136"/>
    </source>
</evidence>
<feature type="domain" description="Glycosyltransferase RgtA/B/C/D-like" evidence="9">
    <location>
        <begin position="103"/>
        <end position="237"/>
    </location>
</feature>
<dbReference type="PANTHER" id="PTHR33908">
    <property type="entry name" value="MANNOSYLTRANSFERASE YKCB-RELATED"/>
    <property type="match status" value="1"/>
</dbReference>
<evidence type="ECO:0000256" key="4">
    <source>
        <dbReference type="ARBA" id="ARBA00022679"/>
    </source>
</evidence>
<evidence type="ECO:0000256" key="5">
    <source>
        <dbReference type="ARBA" id="ARBA00022692"/>
    </source>
</evidence>
<feature type="transmembrane region" description="Helical" evidence="8">
    <location>
        <begin position="154"/>
        <end position="171"/>
    </location>
</feature>
<evidence type="ECO:0000256" key="6">
    <source>
        <dbReference type="ARBA" id="ARBA00022989"/>
    </source>
</evidence>
<feature type="transmembrane region" description="Helical" evidence="8">
    <location>
        <begin position="350"/>
        <end position="372"/>
    </location>
</feature>
<keyword evidence="7 8" id="KW-0472">Membrane</keyword>
<protein>
    <recommendedName>
        <fullName evidence="9">Glycosyltransferase RgtA/B/C/D-like domain-containing protein</fullName>
    </recommendedName>
</protein>
<name>A0A1F5EWK0_9BACT</name>
<dbReference type="STRING" id="1817722.A2703_03150"/>
<feature type="transmembrane region" description="Helical" evidence="8">
    <location>
        <begin position="5"/>
        <end position="25"/>
    </location>
</feature>
<reference evidence="10 11" key="1">
    <citation type="journal article" date="2016" name="Nat. Commun.">
        <title>Thousands of microbial genomes shed light on interconnected biogeochemical processes in an aquifer system.</title>
        <authorList>
            <person name="Anantharaman K."/>
            <person name="Brown C.T."/>
            <person name="Hug L.A."/>
            <person name="Sharon I."/>
            <person name="Castelle C.J."/>
            <person name="Probst A.J."/>
            <person name="Thomas B.C."/>
            <person name="Singh A."/>
            <person name="Wilkins M.J."/>
            <person name="Karaoz U."/>
            <person name="Brodie E.L."/>
            <person name="Williams K.H."/>
            <person name="Hubbard S.S."/>
            <person name="Banfield J.F."/>
        </authorList>
    </citation>
    <scope>NUCLEOTIDE SEQUENCE [LARGE SCALE GENOMIC DNA]</scope>
</reference>
<comment type="caution">
    <text evidence="10">The sequence shown here is derived from an EMBL/GenBank/DDBJ whole genome shotgun (WGS) entry which is preliminary data.</text>
</comment>
<keyword evidence="4" id="KW-0808">Transferase</keyword>
<feature type="transmembrane region" description="Helical" evidence="8">
    <location>
        <begin position="323"/>
        <end position="344"/>
    </location>
</feature>
<feature type="transmembrane region" description="Helical" evidence="8">
    <location>
        <begin position="298"/>
        <end position="316"/>
    </location>
</feature>
<dbReference type="Proteomes" id="UP000177979">
    <property type="component" value="Unassembled WGS sequence"/>
</dbReference>
<dbReference type="InterPro" id="IPR038731">
    <property type="entry name" value="RgtA/B/C-like"/>
</dbReference>